<dbReference type="AlphaFoldDB" id="A0AAQ4EPM1"/>
<feature type="compositionally biased region" description="Basic and acidic residues" evidence="1">
    <location>
        <begin position="50"/>
        <end position="59"/>
    </location>
</feature>
<gene>
    <name evidence="2" type="ORF">V5799_030147</name>
</gene>
<protein>
    <submittedName>
        <fullName evidence="2">Uncharacterized protein</fullName>
    </submittedName>
</protein>
<feature type="non-terminal residue" evidence="2">
    <location>
        <position position="274"/>
    </location>
</feature>
<evidence type="ECO:0000313" key="2">
    <source>
        <dbReference type="EMBL" id="KAK8776508.1"/>
    </source>
</evidence>
<proteinExistence type="predicted"/>
<sequence>MDKESSSKPSRSGKEKESAQEGSKHRDKRHSPPRKSRKEEKSSSSKRTREHRDREEKPKAAKPKVANIKQLLTDCGISDSDDSDKGTSGKNQRDETSRRSPDSTQLVDVRPMPHTSKSDVAAKRESLDDFQSKKEASRAMSMASKRQKESDNVLCKSLFLDDEESEDGDGKDRQEGSKSPATEEDTPAASVLKKAPPSLPDTDVYEPTPVAKLAAGDDAEERPSSKPAALNAVLDEEVSMLMSTSPNRDYVPSYRQTPTKSEAFSYNPASPKRQ</sequence>
<feature type="compositionally biased region" description="Basic residues" evidence="1">
    <location>
        <begin position="25"/>
        <end position="36"/>
    </location>
</feature>
<evidence type="ECO:0000256" key="1">
    <source>
        <dbReference type="SAM" id="MobiDB-lite"/>
    </source>
</evidence>
<feature type="region of interest" description="Disordered" evidence="1">
    <location>
        <begin position="1"/>
        <end position="274"/>
    </location>
</feature>
<organism evidence="2 3">
    <name type="scientific">Amblyomma americanum</name>
    <name type="common">Lone star tick</name>
    <dbReference type="NCBI Taxonomy" id="6943"/>
    <lineage>
        <taxon>Eukaryota</taxon>
        <taxon>Metazoa</taxon>
        <taxon>Ecdysozoa</taxon>
        <taxon>Arthropoda</taxon>
        <taxon>Chelicerata</taxon>
        <taxon>Arachnida</taxon>
        <taxon>Acari</taxon>
        <taxon>Parasitiformes</taxon>
        <taxon>Ixodida</taxon>
        <taxon>Ixodoidea</taxon>
        <taxon>Ixodidae</taxon>
        <taxon>Amblyomminae</taxon>
        <taxon>Amblyomma</taxon>
    </lineage>
</organism>
<reference evidence="2 3" key="1">
    <citation type="journal article" date="2023" name="Arcadia Sci">
        <title>De novo assembly of a long-read Amblyomma americanum tick genome.</title>
        <authorList>
            <person name="Chou S."/>
            <person name="Poskanzer K.E."/>
            <person name="Rollins M."/>
            <person name="Thuy-Boun P.S."/>
        </authorList>
    </citation>
    <scope>NUCLEOTIDE SEQUENCE [LARGE SCALE GENOMIC DNA]</scope>
    <source>
        <strain evidence="2">F_SG_1</strain>
        <tissue evidence="2">Salivary glands</tissue>
    </source>
</reference>
<dbReference type="Proteomes" id="UP001321473">
    <property type="component" value="Unassembled WGS sequence"/>
</dbReference>
<evidence type="ECO:0000313" key="3">
    <source>
        <dbReference type="Proteomes" id="UP001321473"/>
    </source>
</evidence>
<name>A0AAQ4EPM1_AMBAM</name>
<comment type="caution">
    <text evidence="2">The sequence shown here is derived from an EMBL/GenBank/DDBJ whole genome shotgun (WGS) entry which is preliminary data.</text>
</comment>
<feature type="compositionally biased region" description="Basic and acidic residues" evidence="1">
    <location>
        <begin position="83"/>
        <end position="101"/>
    </location>
</feature>
<dbReference type="EMBL" id="JARKHS020012866">
    <property type="protein sequence ID" value="KAK8776508.1"/>
    <property type="molecule type" value="Genomic_DNA"/>
</dbReference>
<accession>A0AAQ4EPM1</accession>
<feature type="compositionally biased region" description="Polar residues" evidence="1">
    <location>
        <begin position="254"/>
        <end position="268"/>
    </location>
</feature>
<feature type="compositionally biased region" description="Basic and acidic residues" evidence="1">
    <location>
        <begin position="116"/>
        <end position="137"/>
    </location>
</feature>
<feature type="compositionally biased region" description="Basic and acidic residues" evidence="1">
    <location>
        <begin position="1"/>
        <end position="24"/>
    </location>
</feature>
<keyword evidence="3" id="KW-1185">Reference proteome</keyword>